<keyword evidence="3" id="KW-0808">Transferase</keyword>
<dbReference type="Proteomes" id="UP000188354">
    <property type="component" value="Chromosome LG19"/>
</dbReference>
<gene>
    <name evidence="7" type="ORF">TanjilG_08742</name>
</gene>
<evidence type="ECO:0000256" key="4">
    <source>
        <dbReference type="ARBA" id="ARBA00022723"/>
    </source>
</evidence>
<dbReference type="GO" id="GO:0046938">
    <property type="term" value="P:phytochelatin biosynthetic process"/>
    <property type="evidence" value="ECO:0007669"/>
    <property type="project" value="InterPro"/>
</dbReference>
<dbReference type="GO" id="GO:0016756">
    <property type="term" value="F:glutathione gamma-glutamylcysteinyltransferase activity"/>
    <property type="evidence" value="ECO:0007669"/>
    <property type="project" value="UniProtKB-EC"/>
</dbReference>
<evidence type="ECO:0000313" key="8">
    <source>
        <dbReference type="Proteomes" id="UP000188354"/>
    </source>
</evidence>
<keyword evidence="5" id="KW-0012">Acyltransferase</keyword>
<evidence type="ECO:0000256" key="3">
    <source>
        <dbReference type="ARBA" id="ARBA00022679"/>
    </source>
</evidence>
<reference evidence="7 8" key="1">
    <citation type="journal article" date="2017" name="Plant Biotechnol. J.">
        <title>A comprehensive draft genome sequence for lupin (Lupinus angustifolius), an emerging health food: insights into plant-microbe interactions and legume evolution.</title>
        <authorList>
            <person name="Hane J.K."/>
            <person name="Ming Y."/>
            <person name="Kamphuis L.G."/>
            <person name="Nelson M.N."/>
            <person name="Garg G."/>
            <person name="Atkins C.A."/>
            <person name="Bayer P.E."/>
            <person name="Bravo A."/>
            <person name="Bringans S."/>
            <person name="Cannon S."/>
            <person name="Edwards D."/>
            <person name="Foley R."/>
            <person name="Gao L.L."/>
            <person name="Harrison M.J."/>
            <person name="Huang W."/>
            <person name="Hurgobin B."/>
            <person name="Li S."/>
            <person name="Liu C.W."/>
            <person name="McGrath A."/>
            <person name="Morahan G."/>
            <person name="Murray J."/>
            <person name="Weller J."/>
            <person name="Jian J."/>
            <person name="Singh K.B."/>
        </authorList>
    </citation>
    <scope>NUCLEOTIDE SEQUENCE [LARGE SCALE GENOMIC DNA]</scope>
    <source>
        <strain evidence="8">cv. Tanjil</strain>
        <tissue evidence="7">Whole plant</tissue>
    </source>
</reference>
<dbReference type="Pfam" id="PF05023">
    <property type="entry name" value="Phytochelatin"/>
    <property type="match status" value="1"/>
</dbReference>
<dbReference type="InterPro" id="IPR015407">
    <property type="entry name" value="Phytochelatin_synthase_C"/>
</dbReference>
<evidence type="ECO:0000259" key="6">
    <source>
        <dbReference type="PROSITE" id="PS51443"/>
    </source>
</evidence>
<feature type="domain" description="Peptidase C83" evidence="6">
    <location>
        <begin position="1"/>
        <end position="237"/>
    </location>
</feature>
<dbReference type="InterPro" id="IPR038765">
    <property type="entry name" value="Papain-like_cys_pep_sf"/>
</dbReference>
<name>A0A4P1QQ47_LUPAN</name>
<accession>A0A4P1QQ47</accession>
<dbReference type="GO" id="GO:0010273">
    <property type="term" value="P:detoxification of copper ion"/>
    <property type="evidence" value="ECO:0007669"/>
    <property type="project" value="TreeGrafter"/>
</dbReference>
<dbReference type="InterPro" id="IPR038156">
    <property type="entry name" value="PCS_N_sf"/>
</dbReference>
<protein>
    <recommendedName>
        <fullName evidence="1">glutathione gamma-glutamylcysteinyltransferase</fullName>
        <ecNumber evidence="1">2.3.2.15</ecNumber>
    </recommendedName>
</protein>
<dbReference type="EMBL" id="CM007379">
    <property type="protein sequence ID" value="OIV92069.1"/>
    <property type="molecule type" value="Genomic_DNA"/>
</dbReference>
<evidence type="ECO:0000256" key="1">
    <source>
        <dbReference type="ARBA" id="ARBA00012468"/>
    </source>
</evidence>
<sequence length="521" mass="58032">MASPSLYRRTLPSPPAIEFSSHEGKKIFGEALSQGTMEGFFKLISYYQTQSEPAYCGLATVALVLNALSIDPGRKWKGPWRWFDDSMLDCCEPLDIIKEKGITFGKVACLAQCNGAKVGAFRSNESTIDNFRKHVISCSSSEDCHVIVSYHRGTFNQSCRHEGWSSVARFLSEDVPLLLKFEDLKDIHEVLSSVFKSPPDELRGFITWVAEVRRKEDGNLTLSEKEIGRLAIKADILEQIRKTALFRHVTRWLDSEYSCCNANANIADKDMLPELAESVCCQGADLLTGRGRLGVSAVKCCSQIEIKHLNADGKNPVSLVSGMVTHGGNSEQEVDVLVPLCRRDPSSLCHSSEGPCIGMHPSRADALTVLLLALPFHTWSGIKEEKLQVEVISLLETENLPPLLQDEHTNSFDDLDALEAAAAEEMLDWVEKWRFLECYVLGQSDFAFEELVATMSDRVDQSRLFKRVALMNRVHASGASKRAPVCLLTPSTDQSGEISTPRGLRPDPLRTREWEVQCSFE</sequence>
<dbReference type="PANTHER" id="PTHR33447:SF19">
    <property type="entry name" value="GLUTATHIONE GAMMA-GLUTAMYLCYSTEINYLTRANSFERASE"/>
    <property type="match status" value="1"/>
</dbReference>
<organism evidence="7 8">
    <name type="scientific">Lupinus angustifolius</name>
    <name type="common">Narrow-leaved blue lupine</name>
    <dbReference type="NCBI Taxonomy" id="3871"/>
    <lineage>
        <taxon>Eukaryota</taxon>
        <taxon>Viridiplantae</taxon>
        <taxon>Streptophyta</taxon>
        <taxon>Embryophyta</taxon>
        <taxon>Tracheophyta</taxon>
        <taxon>Spermatophyta</taxon>
        <taxon>Magnoliopsida</taxon>
        <taxon>eudicotyledons</taxon>
        <taxon>Gunneridae</taxon>
        <taxon>Pentapetalae</taxon>
        <taxon>rosids</taxon>
        <taxon>fabids</taxon>
        <taxon>Fabales</taxon>
        <taxon>Fabaceae</taxon>
        <taxon>Papilionoideae</taxon>
        <taxon>50 kb inversion clade</taxon>
        <taxon>genistoids sensu lato</taxon>
        <taxon>core genistoids</taxon>
        <taxon>Genisteae</taxon>
        <taxon>Lupinus</taxon>
    </lineage>
</organism>
<dbReference type="GO" id="GO:0046872">
    <property type="term" value="F:metal ion binding"/>
    <property type="evidence" value="ECO:0007669"/>
    <property type="project" value="UniProtKB-KW"/>
</dbReference>
<dbReference type="STRING" id="3871.A0A4P1QQ47"/>
<evidence type="ECO:0000256" key="2">
    <source>
        <dbReference type="ARBA" id="ARBA00022539"/>
    </source>
</evidence>
<dbReference type="Gramene" id="OIV92069">
    <property type="protein sequence ID" value="OIV92069"/>
    <property type="gene ID" value="TanjilG_08742"/>
</dbReference>
<dbReference type="InterPro" id="IPR040409">
    <property type="entry name" value="PCS-like"/>
</dbReference>
<dbReference type="InterPro" id="IPR007719">
    <property type="entry name" value="PCS_N"/>
</dbReference>
<dbReference type="SUPFAM" id="SSF54001">
    <property type="entry name" value="Cysteine proteinases"/>
    <property type="match status" value="1"/>
</dbReference>
<dbReference type="PANTHER" id="PTHR33447">
    <property type="entry name" value="GLUTATHIONE GAMMA-GLUTAMYLCYSTEINYLTRANSFERASE"/>
    <property type="match status" value="1"/>
</dbReference>
<dbReference type="GO" id="GO:0098849">
    <property type="term" value="P:cellular detoxification of cadmium ion"/>
    <property type="evidence" value="ECO:0007669"/>
    <property type="project" value="TreeGrafter"/>
</dbReference>
<dbReference type="Pfam" id="PF09328">
    <property type="entry name" value="Phytochelatin_C"/>
    <property type="match status" value="1"/>
</dbReference>
<dbReference type="AlphaFoldDB" id="A0A4P1QQ47"/>
<dbReference type="Gene3D" id="3.90.70.30">
    <property type="entry name" value="Phytochelatin synthase, N-terminal domain"/>
    <property type="match status" value="1"/>
</dbReference>
<keyword evidence="4" id="KW-0479">Metal-binding</keyword>
<evidence type="ECO:0000256" key="5">
    <source>
        <dbReference type="ARBA" id="ARBA00023315"/>
    </source>
</evidence>
<dbReference type="EC" id="2.3.2.15" evidence="1"/>
<keyword evidence="8" id="KW-1185">Reference proteome</keyword>
<proteinExistence type="predicted"/>
<evidence type="ECO:0000313" key="7">
    <source>
        <dbReference type="EMBL" id="OIV92069.1"/>
    </source>
</evidence>
<keyword evidence="2" id="KW-0104">Cadmium</keyword>
<dbReference type="PROSITE" id="PS51443">
    <property type="entry name" value="PCS"/>
    <property type="match status" value="1"/>
</dbReference>